<feature type="transmembrane region" description="Helical" evidence="3">
    <location>
        <begin position="138"/>
        <end position="160"/>
    </location>
</feature>
<keyword evidence="1" id="KW-0175">Coiled coil</keyword>
<proteinExistence type="predicted"/>
<dbReference type="Pfam" id="PF18160">
    <property type="entry name" value="SLATT_5"/>
    <property type="match status" value="1"/>
</dbReference>
<evidence type="ECO:0000313" key="5">
    <source>
        <dbReference type="EMBL" id="ABM95553.1"/>
    </source>
</evidence>
<dbReference type="eggNOG" id="ENOG5031H85">
    <property type="taxonomic scope" value="Bacteria"/>
</dbReference>
<feature type="domain" description="SMODS and SLOG-associating 2TM effector" evidence="4">
    <location>
        <begin position="78"/>
        <end position="264"/>
    </location>
</feature>
<dbReference type="STRING" id="420662.Mpe_A2599"/>
<feature type="region of interest" description="Disordered" evidence="2">
    <location>
        <begin position="284"/>
        <end position="303"/>
    </location>
</feature>
<keyword evidence="6" id="KW-1185">Reference proteome</keyword>
<evidence type="ECO:0000256" key="3">
    <source>
        <dbReference type="SAM" id="Phobius"/>
    </source>
</evidence>
<accession>A2SJ14</accession>
<evidence type="ECO:0000256" key="1">
    <source>
        <dbReference type="SAM" id="Coils"/>
    </source>
</evidence>
<dbReference type="NCBIfam" id="NF033631">
    <property type="entry name" value="SLATT_5"/>
    <property type="match status" value="1"/>
</dbReference>
<gene>
    <name evidence="5" type="ordered locus">Mpe_A2599</name>
</gene>
<keyword evidence="3" id="KW-0812">Transmembrane</keyword>
<keyword evidence="3" id="KW-0472">Membrane</keyword>
<feature type="coiled-coil region" evidence="1">
    <location>
        <begin position="189"/>
        <end position="216"/>
    </location>
</feature>
<name>A2SJ14_METPP</name>
<protein>
    <recommendedName>
        <fullName evidence="4">SMODS and SLOG-associating 2TM effector domain-containing protein</fullName>
    </recommendedName>
</protein>
<dbReference type="AlphaFoldDB" id="A2SJ14"/>
<feature type="transmembrane region" description="Helical" evidence="3">
    <location>
        <begin position="108"/>
        <end position="126"/>
    </location>
</feature>
<reference evidence="5 6" key="1">
    <citation type="journal article" date="2007" name="J. Bacteriol.">
        <title>Whole-genome analysis of the methyl tert-butyl ether-degrading beta-proteobacterium Methylibium petroleiphilum PM1.</title>
        <authorList>
            <person name="Kane S.R."/>
            <person name="Chakicherla A.Y."/>
            <person name="Chain P.S.G."/>
            <person name="Schmidt R."/>
            <person name="Shin M.W."/>
            <person name="Legler T.C."/>
            <person name="Scow K.M."/>
            <person name="Larimer F.W."/>
            <person name="Lucas S.M."/>
            <person name="Richardson P.M."/>
            <person name="Hristova K.R."/>
        </authorList>
    </citation>
    <scope>NUCLEOTIDE SEQUENCE [LARGE SCALE GENOMIC DNA]</scope>
    <source>
        <strain evidence="6">ATCC BAA-1232 / LMG 22953 / PM1</strain>
    </source>
</reference>
<evidence type="ECO:0000313" key="6">
    <source>
        <dbReference type="Proteomes" id="UP000000366"/>
    </source>
</evidence>
<evidence type="ECO:0000259" key="4">
    <source>
        <dbReference type="Pfam" id="PF18160"/>
    </source>
</evidence>
<sequence length="303" mass="33845">MATQVHAWSIRAGHPCGPRGQTSHRQGLREPQGSLTGSCSRRLTARLNAIVRPRQLIRHSVEQERFLRERSMTQEAIETPAEHKLRAIRVTAAARFSAVQRLRRHESVSLFSITMCSLGVVVISLLEPFGVRLSVPSGAVNLSAAIVSMLILVVSLLVSGRKYGERAEKMHAGAIEINAVSRKLEMAISRDEQQEIDALSEQYESLLKMYENHEDVDYKVAQIKRYAKHYKVGTLDRMICWCRLQLDIALHLIPLLILVVLLYVLLKDASLQATVPLSSAGKTYPSIERTSPGEPGDVSHVKR</sequence>
<dbReference type="EMBL" id="CP000555">
    <property type="protein sequence ID" value="ABM95553.1"/>
    <property type="molecule type" value="Genomic_DNA"/>
</dbReference>
<dbReference type="KEGG" id="mpt:Mpe_A2599"/>
<evidence type="ECO:0000256" key="2">
    <source>
        <dbReference type="SAM" id="MobiDB-lite"/>
    </source>
</evidence>
<keyword evidence="3" id="KW-1133">Transmembrane helix</keyword>
<dbReference type="HOGENOM" id="CLU_917685_0_0_4"/>
<feature type="region of interest" description="Disordered" evidence="2">
    <location>
        <begin position="1"/>
        <end position="37"/>
    </location>
</feature>
<dbReference type="InterPro" id="IPR041115">
    <property type="entry name" value="SLATT_5"/>
</dbReference>
<feature type="transmembrane region" description="Helical" evidence="3">
    <location>
        <begin position="248"/>
        <end position="266"/>
    </location>
</feature>
<dbReference type="Proteomes" id="UP000000366">
    <property type="component" value="Chromosome"/>
</dbReference>
<organism evidence="5 6">
    <name type="scientific">Methylibium petroleiphilum (strain ATCC BAA-1232 / LMG 22953 / PM1)</name>
    <dbReference type="NCBI Taxonomy" id="420662"/>
    <lineage>
        <taxon>Bacteria</taxon>
        <taxon>Pseudomonadati</taxon>
        <taxon>Pseudomonadota</taxon>
        <taxon>Betaproteobacteria</taxon>
        <taxon>Burkholderiales</taxon>
        <taxon>Sphaerotilaceae</taxon>
        <taxon>Methylibium</taxon>
    </lineage>
</organism>